<dbReference type="PANTHER" id="PTHR30349">
    <property type="entry name" value="PHAGE INTEGRASE-RELATED"/>
    <property type="match status" value="1"/>
</dbReference>
<evidence type="ECO:0000313" key="4">
    <source>
        <dbReference type="EMBL" id="MEE7494649.1"/>
    </source>
</evidence>
<dbReference type="PROSITE" id="PS51898">
    <property type="entry name" value="TYR_RECOMBINASE"/>
    <property type="match status" value="1"/>
</dbReference>
<dbReference type="InterPro" id="IPR050090">
    <property type="entry name" value="Tyrosine_recombinase_XerCD"/>
</dbReference>
<dbReference type="CDD" id="cd00397">
    <property type="entry name" value="DNA_BRE_C"/>
    <property type="match status" value="1"/>
</dbReference>
<proteinExistence type="predicted"/>
<dbReference type="EMBL" id="MLCA01000017">
    <property type="protein sequence ID" value="MEE7494649.1"/>
    <property type="molecule type" value="Genomic_DNA"/>
</dbReference>
<name>A0ABU7TXH5_9HYPH</name>
<protein>
    <recommendedName>
        <fullName evidence="3">Tyr recombinase domain-containing protein</fullName>
    </recommendedName>
</protein>
<evidence type="ECO:0000313" key="5">
    <source>
        <dbReference type="Proteomes" id="UP001355206"/>
    </source>
</evidence>
<evidence type="ECO:0000256" key="2">
    <source>
        <dbReference type="ARBA" id="ARBA00023172"/>
    </source>
</evidence>
<dbReference type="InterPro" id="IPR013762">
    <property type="entry name" value="Integrase-like_cat_sf"/>
</dbReference>
<dbReference type="SUPFAM" id="SSF56349">
    <property type="entry name" value="DNA breaking-rejoining enzymes"/>
    <property type="match status" value="1"/>
</dbReference>
<organism evidence="4 5">
    <name type="scientific">Methylobacterium oryzae</name>
    <dbReference type="NCBI Taxonomy" id="334852"/>
    <lineage>
        <taxon>Bacteria</taxon>
        <taxon>Pseudomonadati</taxon>
        <taxon>Pseudomonadota</taxon>
        <taxon>Alphaproteobacteria</taxon>
        <taxon>Hyphomicrobiales</taxon>
        <taxon>Methylobacteriaceae</taxon>
        <taxon>Methylobacterium</taxon>
    </lineage>
</organism>
<dbReference type="Pfam" id="PF00589">
    <property type="entry name" value="Phage_integrase"/>
    <property type="match status" value="1"/>
</dbReference>
<dbReference type="InterPro" id="IPR011010">
    <property type="entry name" value="DNA_brk_join_enz"/>
</dbReference>
<accession>A0ABU7TXH5</accession>
<dbReference type="InterPro" id="IPR002104">
    <property type="entry name" value="Integrase_catalytic"/>
</dbReference>
<keyword evidence="2" id="KW-0233">DNA recombination</keyword>
<feature type="domain" description="Tyr recombinase" evidence="3">
    <location>
        <begin position="170"/>
        <end position="390"/>
    </location>
</feature>
<evidence type="ECO:0000256" key="1">
    <source>
        <dbReference type="ARBA" id="ARBA00022908"/>
    </source>
</evidence>
<reference evidence="4 5" key="1">
    <citation type="journal article" date="2012" name="Genet. Mol. Biol.">
        <title>Analysis of 16S rRNA and mxaF genes revealing insights into Methylobacterium niche-specific plant association.</title>
        <authorList>
            <person name="Dourado M.N."/>
            <person name="Andreote F.D."/>
            <person name="Dini-Andreote F."/>
            <person name="Conti R."/>
            <person name="Araujo J.M."/>
            <person name="Araujo W.L."/>
        </authorList>
    </citation>
    <scope>NUCLEOTIDE SEQUENCE [LARGE SCALE GENOMIC DNA]</scope>
    <source>
        <strain evidence="4 5">TC3-10</strain>
    </source>
</reference>
<sequence>MNCEIPPFSVKLLRFRSGERHAAIVDGRGLLATQPGFYVMRSRRGREKSAGTDELRLRAVAVALNWASLRGIDLQARTESFELLGPDEIDDLKDALRLNLRAAKGAKVNGTVKPGHFVNRCHAVRDYIVWHANLALHRIRVGDPRLPEARLALDRFVKTIDSDLPSGGSGERDPVHEDVLQEMLAAIVPGSPNNPFRPEHQHRNYALLLLYYETGMRRAEALVLKGEDLVLHGAKPSVTVVRRPDDKDDRRKVEPRVKTLGREIPISAELARALDVWIKRHRNDPKRYPGASKNSYVFLSQEGTELGLRTVNDMYDLLRDRIKTLPVGLTPHAKRHVANVRFSKKSRALGWTDGETELARNYHFGWKKGSKQGAHYNREYAKEMAAQHVDAVQRKSTGAE</sequence>
<evidence type="ECO:0000259" key="3">
    <source>
        <dbReference type="PROSITE" id="PS51898"/>
    </source>
</evidence>
<dbReference type="PANTHER" id="PTHR30349:SF64">
    <property type="entry name" value="PROPHAGE INTEGRASE INTD-RELATED"/>
    <property type="match status" value="1"/>
</dbReference>
<keyword evidence="5" id="KW-1185">Reference proteome</keyword>
<dbReference type="Gene3D" id="1.10.443.10">
    <property type="entry name" value="Intergrase catalytic core"/>
    <property type="match status" value="1"/>
</dbReference>
<keyword evidence="1" id="KW-0229">DNA integration</keyword>
<dbReference type="Proteomes" id="UP001355206">
    <property type="component" value="Unassembled WGS sequence"/>
</dbReference>
<dbReference type="RefSeq" id="WP_331304588.1">
    <property type="nucleotide sequence ID" value="NZ_MLCA01000017.1"/>
</dbReference>
<gene>
    <name evidence="4" type="ORF">MOTC310_31245</name>
</gene>
<comment type="caution">
    <text evidence="4">The sequence shown here is derived from an EMBL/GenBank/DDBJ whole genome shotgun (WGS) entry which is preliminary data.</text>
</comment>